<reference evidence="1 2" key="1">
    <citation type="submission" date="2024-02" db="EMBL/GenBank/DDBJ databases">
        <title>Seven novel Bacillus-like species.</title>
        <authorList>
            <person name="Liu G."/>
        </authorList>
    </citation>
    <scope>NUCLEOTIDE SEQUENCE [LARGE SCALE GENOMIC DNA]</scope>
    <source>
        <strain evidence="1 2">FJAT-52054</strain>
    </source>
</reference>
<organism evidence="1 2">
    <name type="scientific">Metabacillus sediminis</name>
    <dbReference type="NCBI Taxonomy" id="3117746"/>
    <lineage>
        <taxon>Bacteria</taxon>
        <taxon>Bacillati</taxon>
        <taxon>Bacillota</taxon>
        <taxon>Bacilli</taxon>
        <taxon>Bacillales</taxon>
        <taxon>Bacillaceae</taxon>
        <taxon>Metabacillus</taxon>
    </lineage>
</organism>
<evidence type="ECO:0000313" key="1">
    <source>
        <dbReference type="EMBL" id="WXB95574.1"/>
    </source>
</evidence>
<dbReference type="EMBL" id="CP147407">
    <property type="protein sequence ID" value="WXB95574.1"/>
    <property type="molecule type" value="Genomic_DNA"/>
</dbReference>
<dbReference type="Proteomes" id="UP001377337">
    <property type="component" value="Chromosome"/>
</dbReference>
<proteinExistence type="predicted"/>
<protein>
    <recommendedName>
        <fullName evidence="3">Sodium:proton antiporter</fullName>
    </recommendedName>
</protein>
<evidence type="ECO:0000313" key="2">
    <source>
        <dbReference type="Proteomes" id="UP001377337"/>
    </source>
</evidence>
<evidence type="ECO:0008006" key="3">
    <source>
        <dbReference type="Google" id="ProtNLM"/>
    </source>
</evidence>
<sequence length="58" mass="6982">MNRLIGYLLVLFGGYLLFQSRYRILNLILGNQAMRAFFIRLSLRIPFVRDKFLHKAFF</sequence>
<gene>
    <name evidence="1" type="ORF">WCV65_13485</name>
</gene>
<accession>A0ABZ2NCX4</accession>
<dbReference type="RefSeq" id="WP_197491563.1">
    <property type="nucleotide sequence ID" value="NZ_CP147407.1"/>
</dbReference>
<name>A0ABZ2NCX4_9BACI</name>
<keyword evidence="2" id="KW-1185">Reference proteome</keyword>